<sequence length="333" mass="37686">MKKIFKRVSIGLGAVLIAYLGIYYATFPKYEFHPKADLTQSFDSFYKSKLEETKSLHGRPGSEEKLIRYSPGKTEYAILYIHGFGASRAEGEETVDKISASLKANTYYLRLPGHGTNNEDHRDTPFTEYLRVAEESLLMMDKLGNQTILMGTSMGGLISVYLAGKYPDKIKDLVLFSPFFDFAVPLGKIFFYPGGMTFGEIIQGKIRKSPPKTADDGIGEHYYEHWYKDQYLSAIQHVSNATKFVLSQHSFEKIKVPTLLVYYYKDKEHQDKTASVDAMLKGFDQIGGDNPNPLNTKAKIEEGSHVLTSKHVFSDKEKVKKEVLDFLHKTGVK</sequence>
<evidence type="ECO:0000259" key="3">
    <source>
        <dbReference type="Pfam" id="PF00561"/>
    </source>
</evidence>
<organism evidence="4 5">
    <name type="scientific">Leptospira hartskeerlii</name>
    <dbReference type="NCBI Taxonomy" id="2023177"/>
    <lineage>
        <taxon>Bacteria</taxon>
        <taxon>Pseudomonadati</taxon>
        <taxon>Spirochaetota</taxon>
        <taxon>Spirochaetia</taxon>
        <taxon>Leptospirales</taxon>
        <taxon>Leptospiraceae</taxon>
        <taxon>Leptospira</taxon>
    </lineage>
</organism>
<dbReference type="InterPro" id="IPR050266">
    <property type="entry name" value="AB_hydrolase_sf"/>
</dbReference>
<dbReference type="EMBL" id="NPDN01000003">
    <property type="protein sequence ID" value="PJZ26351.1"/>
    <property type="molecule type" value="Genomic_DNA"/>
</dbReference>
<keyword evidence="1" id="KW-0378">Hydrolase</keyword>
<evidence type="ECO:0000256" key="1">
    <source>
        <dbReference type="ARBA" id="ARBA00022801"/>
    </source>
</evidence>
<keyword evidence="2" id="KW-0472">Membrane</keyword>
<dbReference type="Gene3D" id="3.40.50.1820">
    <property type="entry name" value="alpha/beta hydrolase"/>
    <property type="match status" value="1"/>
</dbReference>
<dbReference type="OrthoDB" id="9786110at2"/>
<dbReference type="AlphaFoldDB" id="A0A2M9XF85"/>
<accession>A0A2M9XF85</accession>
<reference evidence="4 5" key="1">
    <citation type="submission" date="2017-07" db="EMBL/GenBank/DDBJ databases">
        <title>Leptospira spp. isolated from tropical soils.</title>
        <authorList>
            <person name="Thibeaux R."/>
            <person name="Iraola G."/>
            <person name="Ferres I."/>
            <person name="Bierque E."/>
            <person name="Girault D."/>
            <person name="Soupe-Gilbert M.-E."/>
            <person name="Picardeau M."/>
            <person name="Goarant C."/>
        </authorList>
    </citation>
    <scope>NUCLEOTIDE SEQUENCE [LARGE SCALE GENOMIC DNA]</scope>
    <source>
        <strain evidence="4 5">MCA1-C-A1</strain>
    </source>
</reference>
<dbReference type="Proteomes" id="UP000232196">
    <property type="component" value="Unassembled WGS sequence"/>
</dbReference>
<keyword evidence="2" id="KW-1133">Transmembrane helix</keyword>
<dbReference type="PANTHER" id="PTHR43798:SF31">
    <property type="entry name" value="AB HYDROLASE SUPERFAMILY PROTEIN YCLE"/>
    <property type="match status" value="1"/>
</dbReference>
<proteinExistence type="predicted"/>
<evidence type="ECO:0000313" key="5">
    <source>
        <dbReference type="Proteomes" id="UP000232196"/>
    </source>
</evidence>
<comment type="caution">
    <text evidence="4">The sequence shown here is derived from an EMBL/GenBank/DDBJ whole genome shotgun (WGS) entry which is preliminary data.</text>
</comment>
<dbReference type="SUPFAM" id="SSF53474">
    <property type="entry name" value="alpha/beta-Hydrolases"/>
    <property type="match status" value="1"/>
</dbReference>
<keyword evidence="5" id="KW-1185">Reference proteome</keyword>
<dbReference type="PANTHER" id="PTHR43798">
    <property type="entry name" value="MONOACYLGLYCEROL LIPASE"/>
    <property type="match status" value="1"/>
</dbReference>
<dbReference type="InterPro" id="IPR029058">
    <property type="entry name" value="AB_hydrolase_fold"/>
</dbReference>
<evidence type="ECO:0000313" key="4">
    <source>
        <dbReference type="EMBL" id="PJZ26351.1"/>
    </source>
</evidence>
<evidence type="ECO:0000256" key="2">
    <source>
        <dbReference type="SAM" id="Phobius"/>
    </source>
</evidence>
<dbReference type="GO" id="GO:0016020">
    <property type="term" value="C:membrane"/>
    <property type="evidence" value="ECO:0007669"/>
    <property type="project" value="TreeGrafter"/>
</dbReference>
<dbReference type="RefSeq" id="WP_100706139.1">
    <property type="nucleotide sequence ID" value="NZ_NPDL01000003.1"/>
</dbReference>
<name>A0A2M9XF85_9LEPT</name>
<dbReference type="GO" id="GO:0016787">
    <property type="term" value="F:hydrolase activity"/>
    <property type="evidence" value="ECO:0007669"/>
    <property type="project" value="UniProtKB-KW"/>
</dbReference>
<feature type="transmembrane region" description="Helical" evidence="2">
    <location>
        <begin position="7"/>
        <end position="25"/>
    </location>
</feature>
<gene>
    <name evidence="4" type="ORF">CH357_07615</name>
</gene>
<feature type="domain" description="AB hydrolase-1" evidence="3">
    <location>
        <begin position="77"/>
        <end position="183"/>
    </location>
</feature>
<dbReference type="InterPro" id="IPR000073">
    <property type="entry name" value="AB_hydrolase_1"/>
</dbReference>
<protein>
    <recommendedName>
        <fullName evidence="3">AB hydrolase-1 domain-containing protein</fullName>
    </recommendedName>
</protein>
<dbReference type="Pfam" id="PF00561">
    <property type="entry name" value="Abhydrolase_1"/>
    <property type="match status" value="1"/>
</dbReference>
<keyword evidence="2" id="KW-0812">Transmembrane</keyword>